<gene>
    <name evidence="1" type="ORF">M5598_28405</name>
</gene>
<proteinExistence type="predicted"/>
<evidence type="ECO:0000313" key="2">
    <source>
        <dbReference type="Proteomes" id="UP001163036"/>
    </source>
</evidence>
<dbReference type="Proteomes" id="UP001163036">
    <property type="component" value="Plasmid pVP-16-VB00198-1"/>
</dbReference>
<sequence>MKNESYMMITTLSITRLASSTVKDNQRFWRMAARDDFYSYLSMFFSNAGANSVFHNMFAKEGRYYEYAPKRFHSKHFQNDMDALRVLHSEIEKMRHQLPTVIEKMKSVDTEIGTKEGKEKAAIAAGCFLSSALKTMSRHCQCANSGNIVRHYFPRWTTYKLPELR</sequence>
<dbReference type="AlphaFoldDB" id="A0AA46UQT3"/>
<name>A0AA46UQT3_VIBPH</name>
<geneLocation type="plasmid" evidence="1 2">
    <name>pVP-16-VB00198-1</name>
</geneLocation>
<protein>
    <submittedName>
        <fullName evidence="1">Uncharacterized protein</fullName>
    </submittedName>
</protein>
<reference evidence="1" key="1">
    <citation type="submission" date="2022-05" db="EMBL/GenBank/DDBJ databases">
        <title>Megaplasmid of Vibrio parahaemolyticus.</title>
        <authorList>
            <person name="Strauch E."/>
            <person name="Borowiak M."/>
        </authorList>
    </citation>
    <scope>NUCLEOTIDE SEQUENCE</scope>
    <source>
        <strain evidence="1">16-VB00198</strain>
        <plasmid evidence="1">pVP-16-VB00198-1</plasmid>
    </source>
</reference>
<evidence type="ECO:0000313" key="1">
    <source>
        <dbReference type="EMBL" id="UYV29909.1"/>
    </source>
</evidence>
<organism evidence="1 2">
    <name type="scientific">Vibrio parahaemolyticus</name>
    <dbReference type="NCBI Taxonomy" id="670"/>
    <lineage>
        <taxon>Bacteria</taxon>
        <taxon>Pseudomonadati</taxon>
        <taxon>Pseudomonadota</taxon>
        <taxon>Gammaproteobacteria</taxon>
        <taxon>Vibrionales</taxon>
        <taxon>Vibrionaceae</taxon>
        <taxon>Vibrio</taxon>
    </lineage>
</organism>
<accession>A0AA46UQT3</accession>
<keyword evidence="1" id="KW-0614">Plasmid</keyword>
<dbReference type="EMBL" id="CP097357">
    <property type="protein sequence ID" value="UYV29909.1"/>
    <property type="molecule type" value="Genomic_DNA"/>
</dbReference>
<dbReference type="RefSeq" id="WP_264400237.1">
    <property type="nucleotide sequence ID" value="NZ_CP062152.1"/>
</dbReference>